<dbReference type="HOGENOM" id="CLU_025754_1_0_1"/>
<feature type="domain" description="CUB-like" evidence="2">
    <location>
        <begin position="18"/>
        <end position="135"/>
    </location>
</feature>
<dbReference type="PIR" id="T23562">
    <property type="entry name" value="T23562"/>
</dbReference>
<evidence type="ECO:0000313" key="4">
    <source>
        <dbReference type="Proteomes" id="UP000001940"/>
    </source>
</evidence>
<dbReference type="AGR" id="WB:WBGene00010745"/>
<dbReference type="AlphaFoldDB" id="O45667"/>
<feature type="chain" id="PRO_5004158681" evidence="1">
    <location>
        <begin position="18"/>
        <end position="341"/>
    </location>
</feature>
<dbReference type="PeptideAtlas" id="O45667"/>
<dbReference type="EMBL" id="BX284604">
    <property type="protein sequence ID" value="CAB03521.2"/>
    <property type="molecule type" value="Genomic_DNA"/>
</dbReference>
<feature type="signal peptide" evidence="1">
    <location>
        <begin position="1"/>
        <end position="17"/>
    </location>
</feature>
<dbReference type="InParanoid" id="O45667"/>
<dbReference type="GO" id="GO:0045087">
    <property type="term" value="P:innate immune response"/>
    <property type="evidence" value="ECO:0007007"/>
    <property type="project" value="WormBase"/>
</dbReference>
<evidence type="ECO:0000256" key="1">
    <source>
        <dbReference type="SAM" id="SignalP"/>
    </source>
</evidence>
<keyword evidence="4" id="KW-1185">Reference proteome</keyword>
<sequence length="341" mass="37273">MLQKLFICLAFATAISAAGNGCTLGKSVNKPVIDGTPVYWPAAWNETQPAPQLDNGQSCSWIVTVPRGYYAKLIISGKTTDKDSRFQTVDAAGNLIRTTQENMEPYYFAAPKFTLTVANEGSATFAFKVVWWPLPTVDFEYSTGPTGWIINATNAVYAHEYSEGGGITLMVFPENETSYSSLRSALVYEGRSLSSANYVSNLNLLCQTKKQWASTQNAIFVVNLEASLSKDILLVQANRYLTGIDEMVELRPQLNSIYNGTVHGGTQMSSLVSVANINMQMIDAQMINESNLTVYRGSPAAYTFKQNYTGAQLKSALPLSFSGTFVQFVVSSGQAVFTFKS</sequence>
<dbReference type="InterPro" id="IPR003366">
    <property type="entry name" value="CUB-like_dom"/>
</dbReference>
<dbReference type="Bgee" id="WBGene00010745">
    <property type="expression patterns" value="Expressed in larva and 3 other cell types or tissues"/>
</dbReference>
<dbReference type="Proteomes" id="UP000001940">
    <property type="component" value="Chromosome IV"/>
</dbReference>
<dbReference type="PaxDb" id="6239-K10D11.1"/>
<dbReference type="GeneID" id="187266"/>
<evidence type="ECO:0000313" key="5">
    <source>
        <dbReference type="WormBase" id="K10D11.1"/>
    </source>
</evidence>
<dbReference type="eggNOG" id="ENOG502TJF3">
    <property type="taxonomic scope" value="Eukaryota"/>
</dbReference>
<dbReference type="KEGG" id="cel:CELE_K10D11.1"/>
<dbReference type="PANTHER" id="PTHR47155:SF2">
    <property type="entry name" value="CUB-LIKE DOMAIN-CONTAINING PROTEIN"/>
    <property type="match status" value="1"/>
</dbReference>
<dbReference type="FunCoup" id="O45667">
    <property type="interactions" value="343"/>
</dbReference>
<proteinExistence type="evidence at protein level"/>
<gene>
    <name evidence="3 5" type="primary">dod-17</name>
    <name evidence="3" type="ORF">CELE_K10D11.1</name>
    <name evidence="5" type="ORF">K10D11.1</name>
</gene>
<dbReference type="OMA" id="INEMPHI"/>
<evidence type="ECO:0000259" key="2">
    <source>
        <dbReference type="Pfam" id="PF02408"/>
    </source>
</evidence>
<dbReference type="RefSeq" id="NP_502486.2">
    <property type="nucleotide sequence ID" value="NM_070085.7"/>
</dbReference>
<dbReference type="OrthoDB" id="5795571at2759"/>
<evidence type="ECO:0007829" key="6">
    <source>
        <dbReference type="PeptideAtlas" id="O45667"/>
    </source>
</evidence>
<dbReference type="PhylomeDB" id="O45667"/>
<dbReference type="UCSC" id="K10D11.1">
    <property type="organism name" value="c. elegans"/>
</dbReference>
<dbReference type="WormBase" id="K10D11.1">
    <property type="protein sequence ID" value="CE35589"/>
    <property type="gene ID" value="WBGene00010745"/>
    <property type="gene designation" value="dod-17"/>
</dbReference>
<dbReference type="Pfam" id="PF02408">
    <property type="entry name" value="CUB_2"/>
    <property type="match status" value="1"/>
</dbReference>
<keyword evidence="6" id="KW-1267">Proteomics identification</keyword>
<dbReference type="CTD" id="187266"/>
<name>O45667_CAEEL</name>
<organism evidence="3 4">
    <name type="scientific">Caenorhabditis elegans</name>
    <dbReference type="NCBI Taxonomy" id="6239"/>
    <lineage>
        <taxon>Eukaryota</taxon>
        <taxon>Metazoa</taxon>
        <taxon>Ecdysozoa</taxon>
        <taxon>Nematoda</taxon>
        <taxon>Chromadorea</taxon>
        <taxon>Rhabditida</taxon>
        <taxon>Rhabditina</taxon>
        <taxon>Rhabditomorpha</taxon>
        <taxon>Rhabditoidea</taxon>
        <taxon>Rhabditidae</taxon>
        <taxon>Peloderinae</taxon>
        <taxon>Caenorhabditis</taxon>
    </lineage>
</organism>
<dbReference type="STRING" id="6239.K10D11.1.1"/>
<dbReference type="PANTHER" id="PTHR47155">
    <property type="entry name" value="DOWNSTREAM OF DAF-16 (REGULATED BY DAF-16)-RELATED"/>
    <property type="match status" value="1"/>
</dbReference>
<evidence type="ECO:0000313" key="3">
    <source>
        <dbReference type="EMBL" id="CAB03521.2"/>
    </source>
</evidence>
<accession>O45667</accession>
<keyword evidence="1" id="KW-0732">Signal</keyword>
<protein>
    <submittedName>
        <fullName evidence="3">CUB-like domain-containing protein</fullName>
    </submittedName>
</protein>
<reference evidence="3 4" key="1">
    <citation type="journal article" date="1998" name="Science">
        <title>Genome sequence of the nematode C. elegans: a platform for investigating biology.</title>
        <authorList>
            <consortium name="The C. elegans sequencing consortium"/>
            <person name="Sulson J.E."/>
            <person name="Waterston R."/>
        </authorList>
    </citation>
    <scope>NUCLEOTIDE SEQUENCE [LARGE SCALE GENOMIC DNA]</scope>
    <source>
        <strain evidence="3 4">Bristol N2</strain>
    </source>
</reference>